<comment type="caution">
    <text evidence="7">The sequence shown here is derived from an EMBL/GenBank/DDBJ whole genome shotgun (WGS) entry which is preliminary data.</text>
</comment>
<dbReference type="InterPro" id="IPR001046">
    <property type="entry name" value="NRAMP_fam"/>
</dbReference>
<dbReference type="Pfam" id="PF01566">
    <property type="entry name" value="Nramp"/>
    <property type="match status" value="1"/>
</dbReference>
<dbReference type="GO" id="GO:0005886">
    <property type="term" value="C:plasma membrane"/>
    <property type="evidence" value="ECO:0007669"/>
    <property type="project" value="TreeGrafter"/>
</dbReference>
<feature type="transmembrane region" description="Helical" evidence="6">
    <location>
        <begin position="168"/>
        <end position="185"/>
    </location>
</feature>
<dbReference type="EMBL" id="JACHBU010000004">
    <property type="protein sequence ID" value="MBB6509205.1"/>
    <property type="molecule type" value="Genomic_DNA"/>
</dbReference>
<feature type="transmembrane region" description="Helical" evidence="6">
    <location>
        <begin position="205"/>
        <end position="226"/>
    </location>
</feature>
<feature type="transmembrane region" description="Helical" evidence="6">
    <location>
        <begin position="139"/>
        <end position="156"/>
    </location>
</feature>
<dbReference type="RefSeq" id="WP_184654863.1">
    <property type="nucleotide sequence ID" value="NZ_JACHBU010000004.1"/>
</dbReference>
<gene>
    <name evidence="7" type="ORF">F4695_002562</name>
</gene>
<keyword evidence="3 6" id="KW-1133">Transmembrane helix</keyword>
<protein>
    <submittedName>
        <fullName evidence="7">Mn2+/Fe2+ NRAMP family transporter</fullName>
    </submittedName>
</protein>
<evidence type="ECO:0000313" key="7">
    <source>
        <dbReference type="EMBL" id="MBB6509205.1"/>
    </source>
</evidence>
<keyword evidence="4 6" id="KW-0472">Membrane</keyword>
<dbReference type="PANTHER" id="PTHR11706">
    <property type="entry name" value="SOLUTE CARRIER PROTEIN FAMILY 11 MEMBER"/>
    <property type="match status" value="1"/>
</dbReference>
<evidence type="ECO:0000256" key="4">
    <source>
        <dbReference type="ARBA" id="ARBA00023136"/>
    </source>
</evidence>
<evidence type="ECO:0000256" key="2">
    <source>
        <dbReference type="ARBA" id="ARBA00022692"/>
    </source>
</evidence>
<feature type="compositionally biased region" description="Polar residues" evidence="5">
    <location>
        <begin position="1"/>
        <end position="10"/>
    </location>
</feature>
<feature type="transmembrane region" description="Helical" evidence="6">
    <location>
        <begin position="62"/>
        <end position="84"/>
    </location>
</feature>
<sequence>MVDNATQHKTTQYDDKGFPDAGEPPKTGRWKLIGPGIVVAVTGVGAGDLIATLIAGSRFGYALLWAAVIGCIVKIALAEGSARYHLATGSTMLDGWRSLGKWTSWYFGIYIMIWGFVYGATAMSATALPLAALFPFLPLWAWAMISGLVCAAFVAFNNYEVFETVMKVFIAIMFTIVVGIAILVVPDVGNALTGLIPTIPEGSAIYTLGLIGGVGGTITMASYGYWVNAKGWRTPSWMGVMRLDNRVAYIMTGIFVIAMLIVGAELLYTAQIALSTGDRGLLDLDAVLQERFGPFVAKAFLVGFFATTISSILGVWHGVSLLFADFVRTVRGETSGSRQGLEKTPAFKFYLFWLTIPPMTLLWFGRPFTLVIIYGALGAFFMPFLAVTLIWLLNSARVPKEWRNGWLSNGLLGAAALLFVVLCVNEVISLISG</sequence>
<feature type="region of interest" description="Disordered" evidence="5">
    <location>
        <begin position="1"/>
        <end position="21"/>
    </location>
</feature>
<dbReference type="GO" id="GO:0015086">
    <property type="term" value="F:cadmium ion transmembrane transporter activity"/>
    <property type="evidence" value="ECO:0007669"/>
    <property type="project" value="TreeGrafter"/>
</dbReference>
<evidence type="ECO:0000256" key="1">
    <source>
        <dbReference type="ARBA" id="ARBA00004141"/>
    </source>
</evidence>
<dbReference type="PANTHER" id="PTHR11706:SF3">
    <property type="entry name" value="METAL ION TRANSPORT PROTEIN"/>
    <property type="match status" value="1"/>
</dbReference>
<feature type="transmembrane region" description="Helical" evidence="6">
    <location>
        <begin position="299"/>
        <end position="324"/>
    </location>
</feature>
<evidence type="ECO:0000256" key="3">
    <source>
        <dbReference type="ARBA" id="ARBA00022989"/>
    </source>
</evidence>
<evidence type="ECO:0000256" key="5">
    <source>
        <dbReference type="SAM" id="MobiDB-lite"/>
    </source>
</evidence>
<dbReference type="GO" id="GO:0005384">
    <property type="term" value="F:manganese ion transmembrane transporter activity"/>
    <property type="evidence" value="ECO:0007669"/>
    <property type="project" value="TreeGrafter"/>
</dbReference>
<reference evidence="7 8" key="1">
    <citation type="submission" date="2020-08" db="EMBL/GenBank/DDBJ databases">
        <title>The Agave Microbiome: Exploring the role of microbial communities in plant adaptations to desert environments.</title>
        <authorList>
            <person name="Partida-Martinez L.P."/>
        </authorList>
    </citation>
    <scope>NUCLEOTIDE SEQUENCE [LARGE SCALE GENOMIC DNA]</scope>
    <source>
        <strain evidence="7 8">AS3.12</strain>
    </source>
</reference>
<feature type="transmembrane region" description="Helical" evidence="6">
    <location>
        <begin position="406"/>
        <end position="431"/>
    </location>
</feature>
<dbReference type="NCBIfam" id="NF037982">
    <property type="entry name" value="Nramp_1"/>
    <property type="match status" value="2"/>
</dbReference>
<feature type="transmembrane region" description="Helical" evidence="6">
    <location>
        <begin position="371"/>
        <end position="394"/>
    </location>
</feature>
<dbReference type="GO" id="GO:0034755">
    <property type="term" value="P:iron ion transmembrane transport"/>
    <property type="evidence" value="ECO:0007669"/>
    <property type="project" value="TreeGrafter"/>
</dbReference>
<comment type="subcellular location">
    <subcellularLocation>
        <location evidence="1">Membrane</location>
        <topology evidence="1">Multi-pass membrane protein</topology>
    </subcellularLocation>
</comment>
<dbReference type="Proteomes" id="UP000585437">
    <property type="component" value="Unassembled WGS sequence"/>
</dbReference>
<feature type="transmembrane region" description="Helical" evidence="6">
    <location>
        <begin position="32"/>
        <end position="56"/>
    </location>
</feature>
<keyword evidence="8" id="KW-1185">Reference proteome</keyword>
<evidence type="ECO:0000256" key="6">
    <source>
        <dbReference type="SAM" id="Phobius"/>
    </source>
</evidence>
<keyword evidence="2 6" id="KW-0812">Transmembrane</keyword>
<proteinExistence type="predicted"/>
<dbReference type="AlphaFoldDB" id="A0A7X0JL29"/>
<organism evidence="7 8">
    <name type="scientific">Rhizobium soli</name>
    <dbReference type="NCBI Taxonomy" id="424798"/>
    <lineage>
        <taxon>Bacteria</taxon>
        <taxon>Pseudomonadati</taxon>
        <taxon>Pseudomonadota</taxon>
        <taxon>Alphaproteobacteria</taxon>
        <taxon>Hyphomicrobiales</taxon>
        <taxon>Rhizobiaceae</taxon>
        <taxon>Rhizobium/Agrobacterium group</taxon>
        <taxon>Rhizobium</taxon>
    </lineage>
</organism>
<feature type="transmembrane region" description="Helical" evidence="6">
    <location>
        <begin position="345"/>
        <end position="365"/>
    </location>
</feature>
<name>A0A7X0JL29_9HYPH</name>
<accession>A0A7X0JL29</accession>
<feature type="transmembrane region" description="Helical" evidence="6">
    <location>
        <begin position="247"/>
        <end position="268"/>
    </location>
</feature>
<feature type="transmembrane region" description="Helical" evidence="6">
    <location>
        <begin position="105"/>
        <end position="133"/>
    </location>
</feature>
<evidence type="ECO:0000313" key="8">
    <source>
        <dbReference type="Proteomes" id="UP000585437"/>
    </source>
</evidence>